<name>A0A6J5SMB1_9CAUD</name>
<dbReference type="EMBL" id="LR797423">
    <property type="protein sequence ID" value="CAB4215681.1"/>
    <property type="molecule type" value="Genomic_DNA"/>
</dbReference>
<sequence>MKLYELTIDDDMDEVFAISLVENPAIEQDFMYFNKEKQEVKFAQVTGEKQMLMGPILIPDKHIIRVDGEGEPYQVFFTKETVKQLAQNYLQKKYTDNATLEHDKKIKGVSLVESWVKEGKLDKSSMYGLSVPEGTWLGIFKITDKKIWDNYIKTGKVQGFSIEGLFSHKLVNASKLYLNKHVEDLTEEEAEVFLSEIKSVIAKINKYKLKTDNRYKKGQRVDIYDMEGEVGPAITSSYPGQAAERKKKPLIVAPSLLPSPTIGLGNKVTKKLFN</sequence>
<organism evidence="1">
    <name type="scientific">uncultured Caudovirales phage</name>
    <dbReference type="NCBI Taxonomy" id="2100421"/>
    <lineage>
        <taxon>Viruses</taxon>
        <taxon>Duplodnaviria</taxon>
        <taxon>Heunggongvirae</taxon>
        <taxon>Uroviricota</taxon>
        <taxon>Caudoviricetes</taxon>
        <taxon>Peduoviridae</taxon>
        <taxon>Maltschvirus</taxon>
        <taxon>Maltschvirus maltsch</taxon>
    </lineage>
</organism>
<accession>A0A6J5SMB1</accession>
<protein>
    <submittedName>
        <fullName evidence="1">Phage-like element PBSX protein, XkdF</fullName>
    </submittedName>
</protein>
<gene>
    <name evidence="1" type="ORF">UFOVP1475_41</name>
</gene>
<proteinExistence type="predicted"/>
<evidence type="ECO:0000313" key="1">
    <source>
        <dbReference type="EMBL" id="CAB4215681.1"/>
    </source>
</evidence>
<reference evidence="1" key="1">
    <citation type="submission" date="2020-05" db="EMBL/GenBank/DDBJ databases">
        <authorList>
            <person name="Chiriac C."/>
            <person name="Salcher M."/>
            <person name="Ghai R."/>
            <person name="Kavagutti S V."/>
        </authorList>
    </citation>
    <scope>NUCLEOTIDE SEQUENCE</scope>
</reference>